<feature type="binding site" evidence="6">
    <location>
        <position position="265"/>
    </location>
    <ligand>
        <name>ATP</name>
        <dbReference type="ChEBI" id="CHEBI:30616"/>
    </ligand>
</feature>
<keyword evidence="1" id="KW-0723">Serine/threonine-protein kinase</keyword>
<dbReference type="GO" id="GO:0004674">
    <property type="term" value="F:protein serine/threonine kinase activity"/>
    <property type="evidence" value="ECO:0007669"/>
    <property type="project" value="UniProtKB-KW"/>
</dbReference>
<dbReference type="InterPro" id="IPR008271">
    <property type="entry name" value="Ser/Thr_kinase_AS"/>
</dbReference>
<dbReference type="GO" id="GO:0007166">
    <property type="term" value="P:cell surface receptor signaling pathway"/>
    <property type="evidence" value="ECO:0007669"/>
    <property type="project" value="InterPro"/>
</dbReference>
<feature type="domain" description="Jacalin-type lectin" evidence="8">
    <location>
        <begin position="564"/>
        <end position="718"/>
    </location>
</feature>
<dbReference type="PROSITE" id="PS00108">
    <property type="entry name" value="PROTEIN_KINASE_ST"/>
    <property type="match status" value="1"/>
</dbReference>
<dbReference type="SUPFAM" id="SSF51101">
    <property type="entry name" value="Mannose-binding lectins"/>
    <property type="match status" value="1"/>
</dbReference>
<keyword evidence="5 6" id="KW-0067">ATP-binding</keyword>
<dbReference type="SMART" id="SM00220">
    <property type="entry name" value="S_TKc"/>
    <property type="match status" value="1"/>
</dbReference>
<evidence type="ECO:0000313" key="10">
    <source>
        <dbReference type="Proteomes" id="UP000822688"/>
    </source>
</evidence>
<evidence type="ECO:0008006" key="11">
    <source>
        <dbReference type="Google" id="ProtNLM"/>
    </source>
</evidence>
<feature type="domain" description="Protein kinase" evidence="7">
    <location>
        <begin position="238"/>
        <end position="511"/>
    </location>
</feature>
<dbReference type="InterPro" id="IPR051681">
    <property type="entry name" value="Ser/Thr_Kinases-Pseudokinases"/>
</dbReference>
<dbReference type="Gene3D" id="2.100.10.30">
    <property type="entry name" value="Jacalin-like lectin domain"/>
    <property type="match status" value="1"/>
</dbReference>
<gene>
    <name evidence="9" type="ORF">KC19_3G253800</name>
</gene>
<sequence length="732" mass="82508">MAHAIFRWLTSWLKSVNDVPQKEADNLLNMCRRTILKSVQRLREPIFLMNKHQCVLLVKRLSEVERTLAQLQQSDGKTTPVLQELHHVLQDADRLIRSSFITTSEWLRVAIEQGDMKETFSRVLYEVRWHTDVLQSILVESFGVSGITFEPASCNGKLTMEDKLFLLTAMIEDEKDLKARLRSVKLDDPTQKELANQLLKKMNAVEDQVPSAEDLNGVASLTSSLNLLYLNPQNPIDYYCGVLLGKGSSGSVRITNLLGGEYAIKIFEHIHTHSFDQEMAALQKLGHHPHIVRLLCYSKNKTNSDCFLIMEKMDMELSEYLKRRIASDDRTRLLEAVVIMLQIAEGVNYIHSKHMAHRDLKPGNVLVTVEDRSSQPISRAHSVKIADFGLTKTRNASRTYADQTFNTGTTKYMAPEVIKAEGDPDKAVLNPRKADSYSFAIMCSEILTGEDPFGELGRRPGELKKEVKADNRPNLSEDCPQRLKSLIQRCWAGNFHSRPLFPEICQELRYIKGMLLRGDRRKLETEFVSNMVEHQAESLGEHSIGESHEGKQVSVAAPAISPRGIRQGPWGRDEPHKKTGLFDHVADSIKWMRLKYQQSPPGVGFLEVGYVSGDMEFTRAYCQNIIGTTWRTIQFAPDEYIKQVTGSVASHEVTVSDSRGKVGLICVASLTIHTNRRSYGPFGDETMGKRFRSATGKVFGFFGAGGVLLDKLGVWIIPDGQDDGDQSFLIEQ</sequence>
<dbReference type="InterPro" id="IPR036404">
    <property type="entry name" value="Jacalin-like_lectin_dom_sf"/>
</dbReference>
<dbReference type="InterPro" id="IPR036537">
    <property type="entry name" value="Adaptor_Cbl_N_dom_sf"/>
</dbReference>
<evidence type="ECO:0000256" key="5">
    <source>
        <dbReference type="ARBA" id="ARBA00022840"/>
    </source>
</evidence>
<dbReference type="PANTHER" id="PTHR44329">
    <property type="entry name" value="SERINE/THREONINE-PROTEIN KINASE TNNI3K-RELATED"/>
    <property type="match status" value="1"/>
</dbReference>
<dbReference type="PROSITE" id="PS00107">
    <property type="entry name" value="PROTEIN_KINASE_ATP"/>
    <property type="match status" value="1"/>
</dbReference>
<evidence type="ECO:0000259" key="8">
    <source>
        <dbReference type="PROSITE" id="PS51752"/>
    </source>
</evidence>
<keyword evidence="2" id="KW-0808">Transferase</keyword>
<proteinExistence type="predicted"/>
<dbReference type="SUPFAM" id="SSF56112">
    <property type="entry name" value="Protein kinase-like (PK-like)"/>
    <property type="match status" value="1"/>
</dbReference>
<protein>
    <recommendedName>
        <fullName evidence="11">Protein kinase domain-containing protein</fullName>
    </recommendedName>
</protein>
<reference evidence="9" key="1">
    <citation type="submission" date="2020-06" db="EMBL/GenBank/DDBJ databases">
        <title>WGS assembly of Ceratodon purpureus strain R40.</title>
        <authorList>
            <person name="Carey S.B."/>
            <person name="Jenkins J."/>
            <person name="Shu S."/>
            <person name="Lovell J.T."/>
            <person name="Sreedasyam A."/>
            <person name="Maumus F."/>
            <person name="Tiley G.P."/>
            <person name="Fernandez-Pozo N."/>
            <person name="Barry K."/>
            <person name="Chen C."/>
            <person name="Wang M."/>
            <person name="Lipzen A."/>
            <person name="Daum C."/>
            <person name="Saski C.A."/>
            <person name="Payton A.C."/>
            <person name="Mcbreen J.C."/>
            <person name="Conrad R.E."/>
            <person name="Kollar L.M."/>
            <person name="Olsson S."/>
            <person name="Huttunen S."/>
            <person name="Landis J.B."/>
            <person name="Wickett N.J."/>
            <person name="Johnson M.G."/>
            <person name="Rensing S.A."/>
            <person name="Grimwood J."/>
            <person name="Schmutz J."/>
            <person name="Mcdaniel S.F."/>
        </authorList>
    </citation>
    <scope>NUCLEOTIDE SEQUENCE</scope>
    <source>
        <strain evidence="9">R40</strain>
    </source>
</reference>
<organism evidence="9 10">
    <name type="scientific">Ceratodon purpureus</name>
    <name type="common">Fire moss</name>
    <name type="synonym">Dicranum purpureum</name>
    <dbReference type="NCBI Taxonomy" id="3225"/>
    <lineage>
        <taxon>Eukaryota</taxon>
        <taxon>Viridiplantae</taxon>
        <taxon>Streptophyta</taxon>
        <taxon>Embryophyta</taxon>
        <taxon>Bryophyta</taxon>
        <taxon>Bryophytina</taxon>
        <taxon>Bryopsida</taxon>
        <taxon>Dicranidae</taxon>
        <taxon>Pseudoditrichales</taxon>
        <taxon>Ditrichaceae</taxon>
        <taxon>Ceratodon</taxon>
    </lineage>
</organism>
<dbReference type="Pfam" id="PF01419">
    <property type="entry name" value="Jacalin"/>
    <property type="match status" value="1"/>
</dbReference>
<dbReference type="SMART" id="SM00915">
    <property type="entry name" value="Jacalin"/>
    <property type="match status" value="1"/>
</dbReference>
<comment type="caution">
    <text evidence="9">The sequence shown here is derived from an EMBL/GenBank/DDBJ whole genome shotgun (WGS) entry which is preliminary data.</text>
</comment>
<dbReference type="Gene3D" id="1.20.930.20">
    <property type="entry name" value="Adaptor protein Cbl, N-terminal domain"/>
    <property type="match status" value="1"/>
</dbReference>
<accession>A0A8T0IQH6</accession>
<dbReference type="Pfam" id="PF07714">
    <property type="entry name" value="PK_Tyr_Ser-Thr"/>
    <property type="match status" value="1"/>
</dbReference>
<dbReference type="PANTHER" id="PTHR44329:SF260">
    <property type="entry name" value="PROTEIN KINASE DOMAIN-CONTAINING PROTEIN"/>
    <property type="match status" value="1"/>
</dbReference>
<dbReference type="AlphaFoldDB" id="A0A8T0IQH6"/>
<evidence type="ECO:0000256" key="2">
    <source>
        <dbReference type="ARBA" id="ARBA00022679"/>
    </source>
</evidence>
<dbReference type="Gene3D" id="1.10.510.10">
    <property type="entry name" value="Transferase(Phosphotransferase) domain 1"/>
    <property type="match status" value="1"/>
</dbReference>
<keyword evidence="3 6" id="KW-0547">Nucleotide-binding</keyword>
<evidence type="ECO:0000256" key="6">
    <source>
        <dbReference type="PROSITE-ProRule" id="PRU10141"/>
    </source>
</evidence>
<dbReference type="PROSITE" id="PS51752">
    <property type="entry name" value="JACALIN_LECTIN"/>
    <property type="match status" value="1"/>
</dbReference>
<evidence type="ECO:0000313" key="9">
    <source>
        <dbReference type="EMBL" id="KAG0585051.1"/>
    </source>
</evidence>
<dbReference type="InterPro" id="IPR000719">
    <property type="entry name" value="Prot_kinase_dom"/>
</dbReference>
<dbReference type="InterPro" id="IPR001245">
    <property type="entry name" value="Ser-Thr/Tyr_kinase_cat_dom"/>
</dbReference>
<dbReference type="Proteomes" id="UP000822688">
    <property type="component" value="Chromosome 3"/>
</dbReference>
<evidence type="ECO:0000259" key="7">
    <source>
        <dbReference type="PROSITE" id="PS50011"/>
    </source>
</evidence>
<keyword evidence="10" id="KW-1185">Reference proteome</keyword>
<dbReference type="EMBL" id="CM026423">
    <property type="protein sequence ID" value="KAG0585051.1"/>
    <property type="molecule type" value="Genomic_DNA"/>
</dbReference>
<name>A0A8T0IQH6_CERPU</name>
<dbReference type="PROSITE" id="PS50011">
    <property type="entry name" value="PROTEIN_KINASE_DOM"/>
    <property type="match status" value="1"/>
</dbReference>
<evidence type="ECO:0000256" key="3">
    <source>
        <dbReference type="ARBA" id="ARBA00022741"/>
    </source>
</evidence>
<evidence type="ECO:0000256" key="1">
    <source>
        <dbReference type="ARBA" id="ARBA00022527"/>
    </source>
</evidence>
<keyword evidence="4" id="KW-0418">Kinase</keyword>
<evidence type="ECO:0000256" key="4">
    <source>
        <dbReference type="ARBA" id="ARBA00022777"/>
    </source>
</evidence>
<dbReference type="InterPro" id="IPR017441">
    <property type="entry name" value="Protein_kinase_ATP_BS"/>
</dbReference>
<dbReference type="InterPro" id="IPR001229">
    <property type="entry name" value="Jacalin-like_lectin_dom"/>
</dbReference>
<dbReference type="GO" id="GO:0005524">
    <property type="term" value="F:ATP binding"/>
    <property type="evidence" value="ECO:0007669"/>
    <property type="project" value="UniProtKB-UniRule"/>
</dbReference>
<dbReference type="InterPro" id="IPR011009">
    <property type="entry name" value="Kinase-like_dom_sf"/>
</dbReference>